<protein>
    <submittedName>
        <fullName evidence="4">3-oxoacyl-ACP reductase</fullName>
    </submittedName>
</protein>
<dbReference type="PROSITE" id="PS00061">
    <property type="entry name" value="ADH_SHORT"/>
    <property type="match status" value="1"/>
</dbReference>
<dbReference type="Pfam" id="PF13561">
    <property type="entry name" value="adh_short_C2"/>
    <property type="match status" value="1"/>
</dbReference>
<evidence type="ECO:0000256" key="2">
    <source>
        <dbReference type="ARBA" id="ARBA00023002"/>
    </source>
</evidence>
<feature type="domain" description="Ketoreductase" evidence="3">
    <location>
        <begin position="7"/>
        <end position="190"/>
    </location>
</feature>
<dbReference type="PRINTS" id="PR00080">
    <property type="entry name" value="SDRFAMILY"/>
</dbReference>
<dbReference type="InterPro" id="IPR057326">
    <property type="entry name" value="KR_dom"/>
</dbReference>
<dbReference type="RefSeq" id="WP_134998587.1">
    <property type="nucleotide sequence ID" value="NZ_JBEXIN010000002.1"/>
</dbReference>
<dbReference type="PRINTS" id="PR00081">
    <property type="entry name" value="GDHRDH"/>
</dbReference>
<sequence length="258" mass="27238">MIDLTGKVALVTGGSSGIGRAIAETLSAAGARIVVADLSEQPREGGPTTTELLESRGGVSEHVHLDVSDSTEVTTVFAETSQRHNGIDILVNNAGILVAGTVLETDDDLWRRQMSINLDGTFYCTREMIRQLRAINRGGKIVNISSISGFRGNPGFAAYCASKGAIVNFTRQVALDYAPFGINVNAVAPGFVTTAMTDSYDQPTREILTGQTPRGQWATPKDIANATLFLASDLSDHVVGENILVDGGWTIGTPTGGQ</sequence>
<dbReference type="EMBL" id="MRBO01000687">
    <property type="protein sequence ID" value="KAB2582456.1"/>
    <property type="molecule type" value="Genomic_DNA"/>
</dbReference>
<reference evidence="4 5" key="1">
    <citation type="journal article" date="2017" name="Poromechanics V (2013)">
        <title>Genomic Characterization of the Arsenic-Tolerant Actinobacterium, &lt;i&gt;Rhodococcus erythropolis&lt;/i&gt; S43.</title>
        <authorList>
            <person name="Retamal-Morales G."/>
            <person name="Mehnert M."/>
            <person name="Schwabe R."/>
            <person name="Tischler D."/>
            <person name="Schloemann M."/>
            <person name="Levican G.J."/>
        </authorList>
    </citation>
    <scope>NUCLEOTIDE SEQUENCE [LARGE SCALE GENOMIC DNA]</scope>
    <source>
        <strain evidence="4 5">S43</strain>
    </source>
</reference>
<dbReference type="GO" id="GO:0016616">
    <property type="term" value="F:oxidoreductase activity, acting on the CH-OH group of donors, NAD or NADP as acceptor"/>
    <property type="evidence" value="ECO:0007669"/>
    <property type="project" value="UniProtKB-ARBA"/>
</dbReference>
<proteinExistence type="inferred from homology"/>
<dbReference type="Gene3D" id="3.40.50.720">
    <property type="entry name" value="NAD(P)-binding Rossmann-like Domain"/>
    <property type="match status" value="1"/>
</dbReference>
<dbReference type="FunFam" id="3.40.50.720:FF:000084">
    <property type="entry name" value="Short-chain dehydrogenase reductase"/>
    <property type="match status" value="1"/>
</dbReference>
<gene>
    <name evidence="4" type="ORF">BS297_25745</name>
</gene>
<accession>A0A5N5DXJ7</accession>
<evidence type="ECO:0000256" key="1">
    <source>
        <dbReference type="ARBA" id="ARBA00006484"/>
    </source>
</evidence>
<dbReference type="InterPro" id="IPR002347">
    <property type="entry name" value="SDR_fam"/>
</dbReference>
<dbReference type="SUPFAM" id="SSF51735">
    <property type="entry name" value="NAD(P)-binding Rossmann-fold domains"/>
    <property type="match status" value="1"/>
</dbReference>
<name>A0A5N5DXJ7_RHOER</name>
<comment type="caution">
    <text evidence="4">The sequence shown here is derived from an EMBL/GenBank/DDBJ whole genome shotgun (WGS) entry which is preliminary data.</text>
</comment>
<dbReference type="NCBIfam" id="NF005559">
    <property type="entry name" value="PRK07231.1"/>
    <property type="match status" value="1"/>
</dbReference>
<dbReference type="CDD" id="cd05233">
    <property type="entry name" value="SDR_c"/>
    <property type="match status" value="1"/>
</dbReference>
<evidence type="ECO:0000259" key="3">
    <source>
        <dbReference type="SMART" id="SM00822"/>
    </source>
</evidence>
<comment type="similarity">
    <text evidence="1">Belongs to the short-chain dehydrogenases/reductases (SDR) family.</text>
</comment>
<keyword evidence="2" id="KW-0560">Oxidoreductase</keyword>
<dbReference type="Proteomes" id="UP000325576">
    <property type="component" value="Unassembled WGS sequence"/>
</dbReference>
<dbReference type="SMART" id="SM00822">
    <property type="entry name" value="PKS_KR"/>
    <property type="match status" value="1"/>
</dbReference>
<evidence type="ECO:0000313" key="4">
    <source>
        <dbReference type="EMBL" id="KAB2582456.1"/>
    </source>
</evidence>
<evidence type="ECO:0000313" key="5">
    <source>
        <dbReference type="Proteomes" id="UP000325576"/>
    </source>
</evidence>
<dbReference type="InterPro" id="IPR020904">
    <property type="entry name" value="Sc_DH/Rdtase_CS"/>
</dbReference>
<dbReference type="PANTHER" id="PTHR42760">
    <property type="entry name" value="SHORT-CHAIN DEHYDROGENASES/REDUCTASES FAMILY MEMBER"/>
    <property type="match status" value="1"/>
</dbReference>
<organism evidence="4 5">
    <name type="scientific">Rhodococcus erythropolis</name>
    <name type="common">Arthrobacter picolinophilus</name>
    <dbReference type="NCBI Taxonomy" id="1833"/>
    <lineage>
        <taxon>Bacteria</taxon>
        <taxon>Bacillati</taxon>
        <taxon>Actinomycetota</taxon>
        <taxon>Actinomycetes</taxon>
        <taxon>Mycobacteriales</taxon>
        <taxon>Nocardiaceae</taxon>
        <taxon>Rhodococcus</taxon>
        <taxon>Rhodococcus erythropolis group</taxon>
    </lineage>
</organism>
<dbReference type="AlphaFoldDB" id="A0A5N5DXJ7"/>
<dbReference type="InterPro" id="IPR036291">
    <property type="entry name" value="NAD(P)-bd_dom_sf"/>
</dbReference>